<dbReference type="AlphaFoldDB" id="A0A6C0F8S6"/>
<keyword evidence="1" id="KW-1133">Transmembrane helix</keyword>
<sequence length="158" mass="17315">MKKSLVSLTKNKYVFYIVCLLAILNVLGYFSMRSWHCIVMFAAVAYATKCYAKNNVIALLAGLFVANFVFGCNQVKENFEEAMNPEEAAATAVHKLAGSLDKKCKEDEELGKDGVTCQKKKDAQADTKKAEDLLENVVSNMKGSNIGGVMDALKNMGQ</sequence>
<keyword evidence="1" id="KW-0472">Membrane</keyword>
<organism evidence="2">
    <name type="scientific">viral metagenome</name>
    <dbReference type="NCBI Taxonomy" id="1070528"/>
    <lineage>
        <taxon>unclassified sequences</taxon>
        <taxon>metagenomes</taxon>
        <taxon>organismal metagenomes</taxon>
    </lineage>
</organism>
<dbReference type="EMBL" id="MN738797">
    <property type="protein sequence ID" value="QHT37484.1"/>
    <property type="molecule type" value="Genomic_DNA"/>
</dbReference>
<feature type="transmembrane region" description="Helical" evidence="1">
    <location>
        <begin position="13"/>
        <end position="30"/>
    </location>
</feature>
<feature type="transmembrane region" description="Helical" evidence="1">
    <location>
        <begin position="51"/>
        <end position="70"/>
    </location>
</feature>
<reference evidence="2" key="1">
    <citation type="journal article" date="2020" name="Nature">
        <title>Giant virus diversity and host interactions through global metagenomics.</title>
        <authorList>
            <person name="Schulz F."/>
            <person name="Roux S."/>
            <person name="Paez-Espino D."/>
            <person name="Jungbluth S."/>
            <person name="Walsh D.A."/>
            <person name="Denef V.J."/>
            <person name="McMahon K.D."/>
            <person name="Konstantinidis K.T."/>
            <person name="Eloe-Fadrosh E.A."/>
            <person name="Kyrpides N.C."/>
            <person name="Woyke T."/>
        </authorList>
    </citation>
    <scope>NUCLEOTIDE SEQUENCE</scope>
    <source>
        <strain evidence="2">GVMAG-S-ERX555997-44</strain>
    </source>
</reference>
<accession>A0A6C0F8S6</accession>
<name>A0A6C0F8S6_9ZZZZ</name>
<keyword evidence="1" id="KW-0812">Transmembrane</keyword>
<proteinExistence type="predicted"/>
<evidence type="ECO:0000313" key="2">
    <source>
        <dbReference type="EMBL" id="QHT37484.1"/>
    </source>
</evidence>
<evidence type="ECO:0000256" key="1">
    <source>
        <dbReference type="SAM" id="Phobius"/>
    </source>
</evidence>
<protein>
    <submittedName>
        <fullName evidence="2">Uncharacterized protein</fullName>
    </submittedName>
</protein>